<feature type="domain" description="HTH araC/xylS-type" evidence="4">
    <location>
        <begin position="132"/>
        <end position="229"/>
    </location>
</feature>
<dbReference type="SMART" id="SM00342">
    <property type="entry name" value="HTH_ARAC"/>
    <property type="match status" value="1"/>
</dbReference>
<dbReference type="PROSITE" id="PS50112">
    <property type="entry name" value="PAS"/>
    <property type="match status" value="1"/>
</dbReference>
<evidence type="ECO:0000259" key="5">
    <source>
        <dbReference type="PROSITE" id="PS50112"/>
    </source>
</evidence>
<sequence>MAAIERWMQAVVDAVPQPLWVIGPGGAVAHLNEAAGRLLGYSDPRRVVGGPSHEVLHGHRADGSAYPAHECPIVHAADHGGDPRGNEVFVTRAGRPLDVAWQVAELPLPEHRLLSFEPQAQVPAMRGVPSASALRAQIAARHRDPEFCVDVLARDAHVSVRTAQAVLGREGESPAALIREYRLGSAQGLLRDGMPVAAAAYSAGFRDPDTFARAFRRRFGVAPGAFARDAG</sequence>
<dbReference type="Gene3D" id="3.30.450.20">
    <property type="entry name" value="PAS domain"/>
    <property type="match status" value="1"/>
</dbReference>
<dbReference type="PROSITE" id="PS00041">
    <property type="entry name" value="HTH_ARAC_FAMILY_1"/>
    <property type="match status" value="1"/>
</dbReference>
<keyword evidence="2" id="KW-0238">DNA-binding</keyword>
<dbReference type="Gene3D" id="1.10.10.60">
    <property type="entry name" value="Homeodomain-like"/>
    <property type="match status" value="1"/>
</dbReference>
<evidence type="ECO:0000313" key="6">
    <source>
        <dbReference type="EMBL" id="MDT3330730.1"/>
    </source>
</evidence>
<comment type="caution">
    <text evidence="6">The sequence shown here is derived from an EMBL/GenBank/DDBJ whole genome shotgun (WGS) entry which is preliminary data.</text>
</comment>
<dbReference type="PANTHER" id="PTHR46796">
    <property type="entry name" value="HTH-TYPE TRANSCRIPTIONAL ACTIVATOR RHAS-RELATED"/>
    <property type="match status" value="1"/>
</dbReference>
<reference evidence="6 7" key="1">
    <citation type="submission" date="2023-08" db="EMBL/GenBank/DDBJ databases">
        <title>Microbacterium aquilitoris sp. nov. and Microbacterium gwkjibeachense sp. nov., isolated from beach.</title>
        <authorList>
            <person name="Lee S.D."/>
            <person name="Yang H."/>
            <person name="Kim I."/>
        </authorList>
    </citation>
    <scope>NUCLEOTIDE SEQUENCE [LARGE SCALE GENOMIC DNA]</scope>
    <source>
        <strain evidence="6 7">KSW-18</strain>
    </source>
</reference>
<evidence type="ECO:0000313" key="7">
    <source>
        <dbReference type="Proteomes" id="UP001262835"/>
    </source>
</evidence>
<dbReference type="CDD" id="cd00130">
    <property type="entry name" value="PAS"/>
    <property type="match status" value="1"/>
</dbReference>
<keyword evidence="3" id="KW-0804">Transcription</keyword>
<gene>
    <name evidence="6" type="ORF">Q9S78_08595</name>
</gene>
<keyword evidence="1" id="KW-0805">Transcription regulation</keyword>
<dbReference type="Pfam" id="PF12833">
    <property type="entry name" value="HTH_18"/>
    <property type="match status" value="1"/>
</dbReference>
<dbReference type="RefSeq" id="WP_311869989.1">
    <property type="nucleotide sequence ID" value="NZ_JAUZVT010000002.1"/>
</dbReference>
<organism evidence="6 7">
    <name type="scientific">Microbacterium aquilitoris</name>
    <dbReference type="NCBI Taxonomy" id="3067307"/>
    <lineage>
        <taxon>Bacteria</taxon>
        <taxon>Bacillati</taxon>
        <taxon>Actinomycetota</taxon>
        <taxon>Actinomycetes</taxon>
        <taxon>Micrococcales</taxon>
        <taxon>Microbacteriaceae</taxon>
        <taxon>Microbacterium</taxon>
    </lineage>
</organism>
<dbReference type="InterPro" id="IPR018060">
    <property type="entry name" value="HTH_AraC"/>
</dbReference>
<dbReference type="PROSITE" id="PS01124">
    <property type="entry name" value="HTH_ARAC_FAMILY_2"/>
    <property type="match status" value="1"/>
</dbReference>
<feature type="domain" description="PAS" evidence="5">
    <location>
        <begin position="4"/>
        <end position="42"/>
    </location>
</feature>
<dbReference type="InterPro" id="IPR018062">
    <property type="entry name" value="HTH_AraC-typ_CS"/>
</dbReference>
<keyword evidence="7" id="KW-1185">Reference proteome</keyword>
<accession>A0ABU3GJ61</accession>
<dbReference type="SUPFAM" id="SSF46689">
    <property type="entry name" value="Homeodomain-like"/>
    <property type="match status" value="1"/>
</dbReference>
<dbReference type="Pfam" id="PF13188">
    <property type="entry name" value="PAS_8"/>
    <property type="match status" value="1"/>
</dbReference>
<evidence type="ECO:0000256" key="1">
    <source>
        <dbReference type="ARBA" id="ARBA00023015"/>
    </source>
</evidence>
<dbReference type="InterPro" id="IPR035965">
    <property type="entry name" value="PAS-like_dom_sf"/>
</dbReference>
<protein>
    <submittedName>
        <fullName evidence="6">Helix-turn-helix domain-containing protein</fullName>
    </submittedName>
</protein>
<dbReference type="PANTHER" id="PTHR46796:SF6">
    <property type="entry name" value="ARAC SUBFAMILY"/>
    <property type="match status" value="1"/>
</dbReference>
<evidence type="ECO:0000256" key="3">
    <source>
        <dbReference type="ARBA" id="ARBA00023163"/>
    </source>
</evidence>
<proteinExistence type="predicted"/>
<evidence type="ECO:0000256" key="2">
    <source>
        <dbReference type="ARBA" id="ARBA00023125"/>
    </source>
</evidence>
<dbReference type="InterPro" id="IPR050204">
    <property type="entry name" value="AraC_XylS_family_regulators"/>
</dbReference>
<dbReference type="EMBL" id="JAUZVT010000002">
    <property type="protein sequence ID" value="MDT3330730.1"/>
    <property type="molecule type" value="Genomic_DNA"/>
</dbReference>
<dbReference type="InterPro" id="IPR009057">
    <property type="entry name" value="Homeodomain-like_sf"/>
</dbReference>
<dbReference type="Proteomes" id="UP001262835">
    <property type="component" value="Unassembled WGS sequence"/>
</dbReference>
<name>A0ABU3GJ61_9MICO</name>
<evidence type="ECO:0000259" key="4">
    <source>
        <dbReference type="PROSITE" id="PS01124"/>
    </source>
</evidence>
<dbReference type="SUPFAM" id="SSF55785">
    <property type="entry name" value="PYP-like sensor domain (PAS domain)"/>
    <property type="match status" value="1"/>
</dbReference>
<dbReference type="InterPro" id="IPR000014">
    <property type="entry name" value="PAS"/>
</dbReference>